<feature type="repeat" description="ANK" evidence="3">
    <location>
        <begin position="65"/>
        <end position="97"/>
    </location>
</feature>
<protein>
    <submittedName>
        <fullName evidence="6">Ankyrin repeat domain-containing protein</fullName>
    </submittedName>
</protein>
<keyword evidence="7" id="KW-1185">Reference proteome</keyword>
<dbReference type="PROSITE" id="PS51257">
    <property type="entry name" value="PROKAR_LIPOPROTEIN"/>
    <property type="match status" value="1"/>
</dbReference>
<evidence type="ECO:0000256" key="3">
    <source>
        <dbReference type="PROSITE-ProRule" id="PRU00023"/>
    </source>
</evidence>
<feature type="region of interest" description="Disordered" evidence="4">
    <location>
        <begin position="27"/>
        <end position="64"/>
    </location>
</feature>
<name>A0A176S2Z1_9GAMM</name>
<reference evidence="6 7" key="1">
    <citation type="submission" date="2016-05" db="EMBL/GenBank/DDBJ databases">
        <title>Single-cell genome of chain-forming Candidatus Thiomargarita nelsonii and comparison to other large sulfur-oxidizing bacteria.</title>
        <authorList>
            <person name="Winkel M."/>
            <person name="Salman V."/>
            <person name="Woyke T."/>
            <person name="Schulz-Vogt H."/>
            <person name="Richter M."/>
            <person name="Flood B."/>
            <person name="Bailey J."/>
            <person name="Amann R."/>
            <person name="Mussmann M."/>
        </authorList>
    </citation>
    <scope>NUCLEOTIDE SEQUENCE [LARGE SCALE GENOMIC DNA]</scope>
    <source>
        <strain evidence="6 7">THI036</strain>
    </source>
</reference>
<comment type="caution">
    <text evidence="6">The sequence shown here is derived from an EMBL/GenBank/DDBJ whole genome shotgun (WGS) entry which is preliminary data.</text>
</comment>
<evidence type="ECO:0000256" key="1">
    <source>
        <dbReference type="ARBA" id="ARBA00022737"/>
    </source>
</evidence>
<dbReference type="PANTHER" id="PTHR24171">
    <property type="entry name" value="ANKYRIN REPEAT DOMAIN-CONTAINING PROTEIN 39-RELATED"/>
    <property type="match status" value="1"/>
</dbReference>
<feature type="chain" id="PRO_5008048994" evidence="5">
    <location>
        <begin position="26"/>
        <end position="130"/>
    </location>
</feature>
<evidence type="ECO:0000256" key="5">
    <source>
        <dbReference type="SAM" id="SignalP"/>
    </source>
</evidence>
<evidence type="ECO:0000313" key="6">
    <source>
        <dbReference type="EMBL" id="OAD22390.1"/>
    </source>
</evidence>
<evidence type="ECO:0000256" key="4">
    <source>
        <dbReference type="SAM" id="MobiDB-lite"/>
    </source>
</evidence>
<feature type="repeat" description="ANK" evidence="3">
    <location>
        <begin position="98"/>
        <end position="130"/>
    </location>
</feature>
<keyword evidence="5" id="KW-0732">Signal</keyword>
<dbReference type="Proteomes" id="UP000076962">
    <property type="component" value="Unassembled WGS sequence"/>
</dbReference>
<feature type="signal peptide" evidence="5">
    <location>
        <begin position="1"/>
        <end position="25"/>
    </location>
</feature>
<organism evidence="6 7">
    <name type="scientific">Candidatus Thiomargarita nelsonii</name>
    <dbReference type="NCBI Taxonomy" id="1003181"/>
    <lineage>
        <taxon>Bacteria</taxon>
        <taxon>Pseudomonadati</taxon>
        <taxon>Pseudomonadota</taxon>
        <taxon>Gammaproteobacteria</taxon>
        <taxon>Thiotrichales</taxon>
        <taxon>Thiotrichaceae</taxon>
        <taxon>Thiomargarita</taxon>
    </lineage>
</organism>
<dbReference type="PROSITE" id="PS50088">
    <property type="entry name" value="ANK_REPEAT"/>
    <property type="match status" value="2"/>
</dbReference>
<keyword evidence="1" id="KW-0677">Repeat</keyword>
<evidence type="ECO:0000256" key="2">
    <source>
        <dbReference type="ARBA" id="ARBA00023043"/>
    </source>
</evidence>
<dbReference type="SMART" id="SM00248">
    <property type="entry name" value="ANK"/>
    <property type="match status" value="2"/>
</dbReference>
<dbReference type="EMBL" id="LUTY01000977">
    <property type="protein sequence ID" value="OAD22390.1"/>
    <property type="molecule type" value="Genomic_DNA"/>
</dbReference>
<feature type="compositionally biased region" description="Polar residues" evidence="4">
    <location>
        <begin position="27"/>
        <end position="49"/>
    </location>
</feature>
<dbReference type="Pfam" id="PF12796">
    <property type="entry name" value="Ank_2"/>
    <property type="match status" value="1"/>
</dbReference>
<evidence type="ECO:0000313" key="7">
    <source>
        <dbReference type="Proteomes" id="UP000076962"/>
    </source>
</evidence>
<dbReference type="SUPFAM" id="SSF48403">
    <property type="entry name" value="Ankyrin repeat"/>
    <property type="match status" value="1"/>
</dbReference>
<dbReference type="InterPro" id="IPR002110">
    <property type="entry name" value="Ankyrin_rpt"/>
</dbReference>
<dbReference type="InterPro" id="IPR036770">
    <property type="entry name" value="Ankyrin_rpt-contain_sf"/>
</dbReference>
<gene>
    <name evidence="6" type="ORF">THIOM_001809</name>
</gene>
<dbReference type="Gene3D" id="1.25.40.20">
    <property type="entry name" value="Ankyrin repeat-containing domain"/>
    <property type="match status" value="1"/>
</dbReference>
<accession>A0A176S2Z1</accession>
<dbReference type="AlphaFoldDB" id="A0A176S2Z1"/>
<keyword evidence="2 3" id="KW-0040">ANK repeat</keyword>
<sequence length="130" mass="14186">MMKLQKLFVWIICLGLISSCSNVPNQSLSTENPLETDNHSLSQSSQKSPVQPALSAEQQDSSSSELNRMLIEAVVNSNIEKVKELLKKGANVNTKDVNNMTPLHKVAFTGNVKIARLLIKNGADVNARAI</sequence>
<dbReference type="PROSITE" id="PS50297">
    <property type="entry name" value="ANK_REP_REGION"/>
    <property type="match status" value="1"/>
</dbReference>
<proteinExistence type="predicted"/>
<feature type="non-terminal residue" evidence="6">
    <location>
        <position position="130"/>
    </location>
</feature>